<feature type="region of interest" description="Disordered" evidence="1">
    <location>
        <begin position="120"/>
        <end position="165"/>
    </location>
</feature>
<evidence type="ECO:0000313" key="3">
    <source>
        <dbReference type="Proteomes" id="UP001176941"/>
    </source>
</evidence>
<feature type="compositionally biased region" description="Low complexity" evidence="1">
    <location>
        <begin position="120"/>
        <end position="132"/>
    </location>
</feature>
<reference evidence="2" key="1">
    <citation type="submission" date="2023-04" db="EMBL/GenBank/DDBJ databases">
        <authorList>
            <consortium name="ELIXIR-Norway"/>
        </authorList>
    </citation>
    <scope>NUCLEOTIDE SEQUENCE [LARGE SCALE GENOMIC DNA]</scope>
</reference>
<dbReference type="Proteomes" id="UP001176941">
    <property type="component" value="Chromosome 1"/>
</dbReference>
<proteinExistence type="predicted"/>
<gene>
    <name evidence="2" type="ORF">MRATA1EN1_LOCUS950</name>
</gene>
<dbReference type="EMBL" id="OX459937">
    <property type="protein sequence ID" value="CAI9151988.1"/>
    <property type="molecule type" value="Genomic_DNA"/>
</dbReference>
<sequence length="165" mass="17026">MARLSPLPPSQGGTLQPQLPEHFPSNGGACHRPAPGEKGSAGCLENSGKEGRDVRLGVITELSRVSRALANALRIVCALQAPVTDLSLPPPPQDSFRSSHCCARAFTPAKHVSSSAADAAAAPARPLSGAQATSYRKSRLRSQLNSSTANGAPGSFSPLPLPATW</sequence>
<keyword evidence="3" id="KW-1185">Reference proteome</keyword>
<name>A0ABN8XRG7_RANTA</name>
<feature type="region of interest" description="Disordered" evidence="1">
    <location>
        <begin position="1"/>
        <end position="47"/>
    </location>
</feature>
<evidence type="ECO:0000313" key="2">
    <source>
        <dbReference type="EMBL" id="CAI9151988.1"/>
    </source>
</evidence>
<feature type="compositionally biased region" description="Polar residues" evidence="1">
    <location>
        <begin position="141"/>
        <end position="150"/>
    </location>
</feature>
<accession>A0ABN8XRG7</accession>
<organism evidence="2 3">
    <name type="scientific">Rangifer tarandus platyrhynchus</name>
    <name type="common">Svalbard reindeer</name>
    <dbReference type="NCBI Taxonomy" id="3082113"/>
    <lineage>
        <taxon>Eukaryota</taxon>
        <taxon>Metazoa</taxon>
        <taxon>Chordata</taxon>
        <taxon>Craniata</taxon>
        <taxon>Vertebrata</taxon>
        <taxon>Euteleostomi</taxon>
        <taxon>Mammalia</taxon>
        <taxon>Eutheria</taxon>
        <taxon>Laurasiatheria</taxon>
        <taxon>Artiodactyla</taxon>
        <taxon>Ruminantia</taxon>
        <taxon>Pecora</taxon>
        <taxon>Cervidae</taxon>
        <taxon>Odocoileinae</taxon>
        <taxon>Rangifer</taxon>
    </lineage>
</organism>
<protein>
    <submittedName>
        <fullName evidence="2">Uncharacterized protein</fullName>
    </submittedName>
</protein>
<evidence type="ECO:0000256" key="1">
    <source>
        <dbReference type="SAM" id="MobiDB-lite"/>
    </source>
</evidence>